<evidence type="ECO:0000256" key="1">
    <source>
        <dbReference type="SAM" id="MobiDB-lite"/>
    </source>
</evidence>
<name>A0A9W3CL54_RAPSA</name>
<keyword evidence="2" id="KW-1185">Reference proteome</keyword>
<dbReference type="OrthoDB" id="1101978at2759"/>
<feature type="region of interest" description="Disordered" evidence="1">
    <location>
        <begin position="168"/>
        <end position="190"/>
    </location>
</feature>
<evidence type="ECO:0000313" key="2">
    <source>
        <dbReference type="Proteomes" id="UP000504610"/>
    </source>
</evidence>
<evidence type="ECO:0000313" key="3">
    <source>
        <dbReference type="RefSeq" id="XP_056852357.1"/>
    </source>
</evidence>
<accession>A0A9W3CL54</accession>
<dbReference type="RefSeq" id="XP_056852357.1">
    <property type="nucleotide sequence ID" value="XM_056996377.1"/>
</dbReference>
<reference evidence="3" key="1">
    <citation type="submission" date="2025-08" db="UniProtKB">
        <authorList>
            <consortium name="RefSeq"/>
        </authorList>
    </citation>
    <scope>IDENTIFICATION</scope>
    <source>
        <tissue evidence="3">Leaf</tissue>
    </source>
</reference>
<organism evidence="2 3">
    <name type="scientific">Raphanus sativus</name>
    <name type="common">Radish</name>
    <name type="synonym">Raphanus raphanistrum var. sativus</name>
    <dbReference type="NCBI Taxonomy" id="3726"/>
    <lineage>
        <taxon>Eukaryota</taxon>
        <taxon>Viridiplantae</taxon>
        <taxon>Streptophyta</taxon>
        <taxon>Embryophyta</taxon>
        <taxon>Tracheophyta</taxon>
        <taxon>Spermatophyta</taxon>
        <taxon>Magnoliopsida</taxon>
        <taxon>eudicotyledons</taxon>
        <taxon>Gunneridae</taxon>
        <taxon>Pentapetalae</taxon>
        <taxon>rosids</taxon>
        <taxon>malvids</taxon>
        <taxon>Brassicales</taxon>
        <taxon>Brassicaceae</taxon>
        <taxon>Brassiceae</taxon>
        <taxon>Raphanus</taxon>
    </lineage>
</organism>
<dbReference type="Proteomes" id="UP000504610">
    <property type="component" value="Unplaced"/>
</dbReference>
<feature type="compositionally biased region" description="Acidic residues" evidence="1">
    <location>
        <begin position="121"/>
        <end position="131"/>
    </location>
</feature>
<protein>
    <submittedName>
        <fullName evidence="3">Uncharacterized protein LOC130501449</fullName>
    </submittedName>
</protein>
<feature type="region of interest" description="Disordered" evidence="1">
    <location>
        <begin position="1"/>
        <end position="27"/>
    </location>
</feature>
<dbReference type="KEGG" id="rsz:130501449"/>
<dbReference type="GeneID" id="130501449"/>
<dbReference type="AlphaFoldDB" id="A0A9W3CL54"/>
<feature type="region of interest" description="Disordered" evidence="1">
    <location>
        <begin position="107"/>
        <end position="133"/>
    </location>
</feature>
<feature type="compositionally biased region" description="Acidic residues" evidence="1">
    <location>
        <begin position="180"/>
        <end position="190"/>
    </location>
</feature>
<sequence length="190" mass="21582">MVKPQKKPKVERRKRKTMKRVLPRRRPAANFRGLLSDAERKKRIEELRDDLFSEAAKLVAEDPSQSIAILMVPRSNNSGSNGVGLQSFGYPSVESVVGKFLKDTAPHPVPVVAEEGAKEKEEEEEDDDDDDWSKYYWWEDEKLVNSKDPVEIMAAMAEMEKLRKQIEIFESEIGEGSGTQEDDDDDGSKP</sequence>
<proteinExistence type="predicted"/>
<gene>
    <name evidence="3" type="primary">LOC130501449</name>
</gene>